<keyword evidence="2 3" id="KW-0040">ANK repeat</keyword>
<evidence type="ECO:0000313" key="6">
    <source>
        <dbReference type="Proteomes" id="UP000005666"/>
    </source>
</evidence>
<feature type="domain" description="Swi6 N-terminal" evidence="4">
    <location>
        <begin position="14"/>
        <end position="78"/>
    </location>
</feature>
<dbReference type="Pfam" id="PF00023">
    <property type="entry name" value="Ank"/>
    <property type="match status" value="1"/>
</dbReference>
<dbReference type="InterPro" id="IPR040822">
    <property type="entry name" value="Swi6_N"/>
</dbReference>
<dbReference type="Proteomes" id="UP000005666">
    <property type="component" value="Chromosome 5"/>
</dbReference>
<dbReference type="GO" id="GO:0003713">
    <property type="term" value="F:transcription coactivator activity"/>
    <property type="evidence" value="ECO:0007669"/>
    <property type="project" value="EnsemblFungi"/>
</dbReference>
<dbReference type="GO" id="GO:0033309">
    <property type="term" value="C:SBF transcription complex"/>
    <property type="evidence" value="ECO:0007669"/>
    <property type="project" value="EnsemblFungi"/>
</dbReference>
<proteinExistence type="predicted"/>
<dbReference type="InterPro" id="IPR002110">
    <property type="entry name" value="Ankyrin_rpt"/>
</dbReference>
<evidence type="ECO:0000256" key="1">
    <source>
        <dbReference type="ARBA" id="ARBA00022737"/>
    </source>
</evidence>
<protein>
    <recommendedName>
        <fullName evidence="4">Swi6 N-terminal domain-containing protein</fullName>
    </recommendedName>
</protein>
<dbReference type="GO" id="GO:0000082">
    <property type="term" value="P:G1/S transition of mitotic cell cycle"/>
    <property type="evidence" value="ECO:0007669"/>
    <property type="project" value="EnsemblFungi"/>
</dbReference>
<dbReference type="Pfam" id="PF18530">
    <property type="entry name" value="Swi6_N"/>
    <property type="match status" value="1"/>
</dbReference>
<name>G8BU74_TETPH</name>
<dbReference type="PROSITE" id="PS50297">
    <property type="entry name" value="ANK_REP_REGION"/>
    <property type="match status" value="2"/>
</dbReference>
<dbReference type="GeneID" id="11531249"/>
<dbReference type="Pfam" id="PF12796">
    <property type="entry name" value="Ank_2"/>
    <property type="match status" value="1"/>
</dbReference>
<dbReference type="OMA" id="IQKDHLI"/>
<dbReference type="OrthoDB" id="6718656at2759"/>
<dbReference type="AlphaFoldDB" id="G8BU74"/>
<dbReference type="Gene3D" id="1.25.40.20">
    <property type="entry name" value="Ankyrin repeat-containing domain"/>
    <property type="match status" value="1"/>
</dbReference>
<dbReference type="Gene3D" id="3.10.260.30">
    <property type="match status" value="1"/>
</dbReference>
<reference evidence="5 6" key="1">
    <citation type="journal article" date="2011" name="Proc. Natl. Acad. Sci. U.S.A.">
        <title>Evolutionary erosion of yeast sex chromosomes by mating-type switching accidents.</title>
        <authorList>
            <person name="Gordon J.L."/>
            <person name="Armisen D."/>
            <person name="Proux-Wera E."/>
            <person name="Oheigeartaigh S.S."/>
            <person name="Byrne K.P."/>
            <person name="Wolfe K.H."/>
        </authorList>
    </citation>
    <scope>NUCLEOTIDE SEQUENCE [LARGE SCALE GENOMIC DNA]</scope>
    <source>
        <strain evidence="6">ATCC 24235 / CBS 4417 / NBRC 1672 / NRRL Y-8282 / UCD 70-5</strain>
    </source>
</reference>
<evidence type="ECO:0000313" key="5">
    <source>
        <dbReference type="EMBL" id="CCE63452.1"/>
    </source>
</evidence>
<dbReference type="RefSeq" id="XP_003685886.1">
    <property type="nucleotide sequence ID" value="XM_003685838.1"/>
</dbReference>
<evidence type="ECO:0000259" key="4">
    <source>
        <dbReference type="Pfam" id="PF18530"/>
    </source>
</evidence>
<organism evidence="5 6">
    <name type="scientific">Tetrapisispora phaffii (strain ATCC 24235 / CBS 4417 / NBRC 1672 / NRRL Y-8282 / UCD 70-5)</name>
    <name type="common">Yeast</name>
    <name type="synonym">Fabospora phaffii</name>
    <dbReference type="NCBI Taxonomy" id="1071381"/>
    <lineage>
        <taxon>Eukaryota</taxon>
        <taxon>Fungi</taxon>
        <taxon>Dikarya</taxon>
        <taxon>Ascomycota</taxon>
        <taxon>Saccharomycotina</taxon>
        <taxon>Saccharomycetes</taxon>
        <taxon>Saccharomycetales</taxon>
        <taxon>Saccharomycetaceae</taxon>
        <taxon>Tetrapisispora</taxon>
    </lineage>
</organism>
<dbReference type="KEGG" id="tpf:TPHA_0E03630"/>
<dbReference type="EMBL" id="HE612860">
    <property type="protein sequence ID" value="CCE63452.1"/>
    <property type="molecule type" value="Genomic_DNA"/>
</dbReference>
<evidence type="ECO:0000256" key="3">
    <source>
        <dbReference type="PROSITE-ProRule" id="PRU00023"/>
    </source>
</evidence>
<dbReference type="PANTHER" id="PTHR43828:SF3">
    <property type="entry name" value="CHROMO DOMAIN-CONTAINING PROTEIN"/>
    <property type="match status" value="1"/>
</dbReference>
<accession>G8BU74</accession>
<dbReference type="HOGENOM" id="CLU_017827_0_0_1"/>
<gene>
    <name evidence="5" type="primary">TPHA0E03630</name>
    <name evidence="5" type="ordered locus">TPHA_0E03630</name>
</gene>
<dbReference type="SMART" id="SM00248">
    <property type="entry name" value="ANK"/>
    <property type="match status" value="2"/>
</dbReference>
<dbReference type="SUPFAM" id="SSF48403">
    <property type="entry name" value="Ankyrin repeat"/>
    <property type="match status" value="1"/>
</dbReference>
<dbReference type="GO" id="GO:0010845">
    <property type="term" value="P:positive regulation of reciprocal meiotic recombination"/>
    <property type="evidence" value="ECO:0007669"/>
    <property type="project" value="EnsemblFungi"/>
</dbReference>
<dbReference type="PROSITE" id="PS50088">
    <property type="entry name" value="ANK_REPEAT"/>
    <property type="match status" value="2"/>
</dbReference>
<keyword evidence="6" id="KW-1185">Reference proteome</keyword>
<dbReference type="eggNOG" id="ENOG502QPWC">
    <property type="taxonomic scope" value="Eukaryota"/>
</dbReference>
<feature type="repeat" description="ANK" evidence="3">
    <location>
        <begin position="174"/>
        <end position="206"/>
    </location>
</feature>
<feature type="repeat" description="ANK" evidence="3">
    <location>
        <begin position="303"/>
        <end position="335"/>
    </location>
</feature>
<dbReference type="GO" id="GO:0045944">
    <property type="term" value="P:positive regulation of transcription by RNA polymerase II"/>
    <property type="evidence" value="ECO:0007669"/>
    <property type="project" value="EnsemblFungi"/>
</dbReference>
<dbReference type="InterPro" id="IPR051642">
    <property type="entry name" value="SWI6-like"/>
</dbReference>
<dbReference type="GO" id="GO:0034605">
    <property type="term" value="P:cellular response to heat"/>
    <property type="evidence" value="ECO:0007669"/>
    <property type="project" value="EnsemblFungi"/>
</dbReference>
<dbReference type="PANTHER" id="PTHR43828">
    <property type="entry name" value="ASPARAGINASE"/>
    <property type="match status" value="1"/>
</dbReference>
<evidence type="ECO:0000256" key="2">
    <source>
        <dbReference type="ARBA" id="ARBA00023043"/>
    </source>
</evidence>
<dbReference type="InterPro" id="IPR036770">
    <property type="entry name" value="Ankyrin_rpt-contain_sf"/>
</dbReference>
<dbReference type="GO" id="GO:0005737">
    <property type="term" value="C:cytoplasm"/>
    <property type="evidence" value="ECO:0007669"/>
    <property type="project" value="EnsemblFungi"/>
</dbReference>
<dbReference type="GO" id="GO:0030907">
    <property type="term" value="C:MBF transcription complex"/>
    <property type="evidence" value="ECO:0007669"/>
    <property type="project" value="EnsemblFungi"/>
</dbReference>
<dbReference type="STRING" id="1071381.G8BU74"/>
<keyword evidence="1" id="KW-0677">Repeat</keyword>
<sequence>MSIVSVSGQFKLHDFTLQRNVDNGYFLLEPVLRLLKTFTYQNVSDDYLLSHYNILVATSADGSKWIPEEKAAQLLEVCDEDGKLKVFFDGLVSKKHDSEIKLDEEFVSEPLKLHQAKEVSFAASEEEQLKLEMFLQKVVGEDQDEKREFYSVLKELDEMYPNVELNFNLKVDEFGNTPLHWLASVGKVDLVESLVKNGANVFIGDDNGQTAIVKAVKCINNYERGTFEKLLHYLFPCLLVVDREGRTIFHHIALASGQPGYSVVSKYYLDVLMGYVVNNQNHVLKELNLKWIIANMLNVCDNNGDTSLNIAAKIGSSSLVETLMDYGTDPSIKNNSGLNALDFKDNKYKECDLVDNISNNMASLGNREPNPETHTKEAQDILNNITSLLGNIKSDYEEEVKKNNKVLALLHEELNEKRTVLAASRESLVEARQGFDQSIILLEQINNLNKYIDMELDKDEVEIEMDDDLNIESLESQEPSSLSIAQLNALNIHNEAQKRYNEQLSRILEGIEEKQSDLEGKFRRVLSLCLKIEEHKVDAMLDGLLQAISSEDPQDVDTDEMQHFLKKHARI</sequence>